<gene>
    <name evidence="1" type="ordered locus">SG2028</name>
</gene>
<dbReference type="KEGG" id="seg:SG2028"/>
<evidence type="ECO:0000313" key="1">
    <source>
        <dbReference type="EMBL" id="CAR37876.1"/>
    </source>
</evidence>
<organism evidence="1 2">
    <name type="scientific">Salmonella gallinarum (strain 287/91 / NCTC 13346)</name>
    <dbReference type="NCBI Taxonomy" id="550538"/>
    <lineage>
        <taxon>Bacteria</taxon>
        <taxon>Pseudomonadati</taxon>
        <taxon>Pseudomonadota</taxon>
        <taxon>Gammaproteobacteria</taxon>
        <taxon>Enterobacterales</taxon>
        <taxon>Enterobacteriaceae</taxon>
        <taxon>Salmonella</taxon>
    </lineage>
</organism>
<proteinExistence type="predicted"/>
<name>B5RBJ6_SALG2</name>
<dbReference type="EMBL" id="AM933173">
    <property type="protein sequence ID" value="CAR37876.1"/>
    <property type="molecule type" value="Genomic_DNA"/>
</dbReference>
<reference evidence="1 2" key="1">
    <citation type="journal article" date="2008" name="Genome Res.">
        <title>Comparative genome analysis of Salmonella enteritidis PT4 and Salmonella gallinarum 287/91 provides insights into evolutionary and host adaptation pathways.</title>
        <authorList>
            <person name="Thomson N.R."/>
            <person name="Clayton D.J."/>
            <person name="Windhorst D."/>
            <person name="Vernikos G."/>
            <person name="Davidson S."/>
            <person name="Churcher C."/>
            <person name="Quail M.A."/>
            <person name="Stevens M."/>
            <person name="Jones M.A."/>
            <person name="Watson M."/>
            <person name="Barron A."/>
            <person name="Layton A."/>
            <person name="Pickard D."/>
            <person name="Kingsley R.A."/>
            <person name="Bignell A."/>
            <person name="Clark L."/>
            <person name="Harris B."/>
            <person name="Ormond D."/>
            <person name="Abdellah Z."/>
            <person name="Brooks K."/>
            <person name="Cherevach I."/>
            <person name="Chillingworth T."/>
            <person name="Woodward J."/>
            <person name="Norberczak H."/>
            <person name="Lord A."/>
            <person name="Arrowsmith C."/>
            <person name="Jagels K."/>
            <person name="Moule S."/>
            <person name="Mungall K."/>
            <person name="Sanders M."/>
            <person name="Whitehead S."/>
            <person name="Chabalgoity J.A."/>
            <person name="Maskell D."/>
            <person name="Humphrey T."/>
            <person name="Roberts M."/>
            <person name="Barrow P.A."/>
            <person name="Dougan G."/>
            <person name="Parkhill J."/>
        </authorList>
    </citation>
    <scope>NUCLEOTIDE SEQUENCE [LARGE SCALE GENOMIC DNA]</scope>
    <source>
        <strain evidence="2">287/91 / NCTC 13346</strain>
    </source>
</reference>
<dbReference type="HOGENOM" id="CLU_1905245_0_0_6"/>
<sequence>MTVNLRQNPRSFAPGTQPVRHFRRAKRQSDAQPLHRAMPLFSGFRRSFPNLTRLFGAAVSKKEEKKIDTEGGGGLMPRRISAHAGSLYRVQSETPYTSTNCHSGVKVSFWRSQRAYAGDCLCSQNHRRSVWAS</sequence>
<accession>B5RBJ6</accession>
<evidence type="ECO:0000313" key="2">
    <source>
        <dbReference type="Proteomes" id="UP000008321"/>
    </source>
</evidence>
<dbReference type="AlphaFoldDB" id="B5RBJ6"/>
<protein>
    <submittedName>
        <fullName evidence="1">Uncharacterized protein</fullName>
    </submittedName>
</protein>
<dbReference type="Proteomes" id="UP000008321">
    <property type="component" value="Chromosome"/>
</dbReference>